<evidence type="ECO:0000256" key="5">
    <source>
        <dbReference type="SAM" id="Phobius"/>
    </source>
</evidence>
<keyword evidence="8" id="KW-1185">Reference proteome</keyword>
<dbReference type="PANTHER" id="PTHR45798">
    <property type="entry name" value="RING-H2 FINGER PROTEIN ATL61-RELATED-RELATED"/>
    <property type="match status" value="1"/>
</dbReference>
<dbReference type="PROSITE" id="PS50089">
    <property type="entry name" value="ZF_RING_2"/>
    <property type="match status" value="1"/>
</dbReference>
<sequence>MISVVDSSVEAIFSVFSAASHFPVSIFTHRSLAPSLLCSYALQDQITQVAPVEFDGFVWLLLLGALGFVAAIAAASFALYRFALCMRRSEASFRHLTSLWRFRRINRAVTFRPLGSDEVEGCAICLEVYQVGEELRVMNGCRHRFHAECVDGWVDSSIGPQSCPLCRHPLI</sequence>
<dbReference type="Gene3D" id="3.30.40.10">
    <property type="entry name" value="Zinc/RING finger domain, C3HC4 (zinc finger)"/>
    <property type="match status" value="1"/>
</dbReference>
<dbReference type="AlphaFoldDB" id="A0A7N0TP96"/>
<keyword evidence="5" id="KW-1133">Transmembrane helix</keyword>
<dbReference type="PANTHER" id="PTHR45798:SF97">
    <property type="entry name" value="ALCOHOL-SENSITIVE RING FINGER PROTEIN 1"/>
    <property type="match status" value="1"/>
</dbReference>
<evidence type="ECO:0000256" key="1">
    <source>
        <dbReference type="ARBA" id="ARBA00022723"/>
    </source>
</evidence>
<keyword evidence="2 4" id="KW-0863">Zinc-finger</keyword>
<dbReference type="Proteomes" id="UP000594263">
    <property type="component" value="Unplaced"/>
</dbReference>
<evidence type="ECO:0000256" key="2">
    <source>
        <dbReference type="ARBA" id="ARBA00022771"/>
    </source>
</evidence>
<keyword evidence="1" id="KW-0479">Metal-binding</keyword>
<evidence type="ECO:0000313" key="8">
    <source>
        <dbReference type="Proteomes" id="UP000594263"/>
    </source>
</evidence>
<dbReference type="GO" id="GO:0008270">
    <property type="term" value="F:zinc ion binding"/>
    <property type="evidence" value="ECO:0007669"/>
    <property type="project" value="UniProtKB-KW"/>
</dbReference>
<dbReference type="Pfam" id="PF13639">
    <property type="entry name" value="zf-RING_2"/>
    <property type="match status" value="1"/>
</dbReference>
<dbReference type="SUPFAM" id="SSF57850">
    <property type="entry name" value="RING/U-box"/>
    <property type="match status" value="1"/>
</dbReference>
<evidence type="ECO:0000259" key="6">
    <source>
        <dbReference type="PROSITE" id="PS50089"/>
    </source>
</evidence>
<dbReference type="InterPro" id="IPR052788">
    <property type="entry name" value="RING-type_E3_ligase_ATL"/>
</dbReference>
<reference evidence="7" key="1">
    <citation type="submission" date="2021-01" db="UniProtKB">
        <authorList>
            <consortium name="EnsemblPlants"/>
        </authorList>
    </citation>
    <scope>IDENTIFICATION</scope>
</reference>
<feature type="domain" description="RING-type" evidence="6">
    <location>
        <begin position="122"/>
        <end position="167"/>
    </location>
</feature>
<keyword evidence="5" id="KW-0812">Transmembrane</keyword>
<evidence type="ECO:0000256" key="3">
    <source>
        <dbReference type="ARBA" id="ARBA00022833"/>
    </source>
</evidence>
<dbReference type="SMART" id="SM00184">
    <property type="entry name" value="RING"/>
    <property type="match status" value="1"/>
</dbReference>
<dbReference type="InterPro" id="IPR001841">
    <property type="entry name" value="Znf_RING"/>
</dbReference>
<keyword evidence="3" id="KW-0862">Zinc</keyword>
<organism evidence="7 8">
    <name type="scientific">Kalanchoe fedtschenkoi</name>
    <name type="common">Lavender scallops</name>
    <name type="synonym">South American air plant</name>
    <dbReference type="NCBI Taxonomy" id="63787"/>
    <lineage>
        <taxon>Eukaryota</taxon>
        <taxon>Viridiplantae</taxon>
        <taxon>Streptophyta</taxon>
        <taxon>Embryophyta</taxon>
        <taxon>Tracheophyta</taxon>
        <taxon>Spermatophyta</taxon>
        <taxon>Magnoliopsida</taxon>
        <taxon>eudicotyledons</taxon>
        <taxon>Gunneridae</taxon>
        <taxon>Pentapetalae</taxon>
        <taxon>Saxifragales</taxon>
        <taxon>Crassulaceae</taxon>
        <taxon>Kalanchoe</taxon>
    </lineage>
</organism>
<dbReference type="Gramene" id="Kaladp0042s0032.1.v1.1">
    <property type="protein sequence ID" value="Kaladp0042s0032.1.v1.1"/>
    <property type="gene ID" value="Kaladp0042s0032.v1.1"/>
</dbReference>
<dbReference type="EnsemblPlants" id="Kaladp0042s0032.1.v1.1">
    <property type="protein sequence ID" value="Kaladp0042s0032.1.v1.1"/>
    <property type="gene ID" value="Kaladp0042s0032.v1.1"/>
</dbReference>
<dbReference type="InterPro" id="IPR013083">
    <property type="entry name" value="Znf_RING/FYVE/PHD"/>
</dbReference>
<evidence type="ECO:0000256" key="4">
    <source>
        <dbReference type="PROSITE-ProRule" id="PRU00175"/>
    </source>
</evidence>
<protein>
    <recommendedName>
        <fullName evidence="6">RING-type domain-containing protein</fullName>
    </recommendedName>
</protein>
<evidence type="ECO:0000313" key="7">
    <source>
        <dbReference type="EnsemblPlants" id="Kaladp0042s0032.1.v1.1"/>
    </source>
</evidence>
<keyword evidence="5" id="KW-0472">Membrane</keyword>
<accession>A0A7N0TP96</accession>
<feature type="transmembrane region" description="Helical" evidence="5">
    <location>
        <begin position="57"/>
        <end position="80"/>
    </location>
</feature>
<proteinExistence type="predicted"/>
<name>A0A7N0TP96_KALFE</name>